<sequence>MNPVTIEIKVDNYFNDINDDLDDALSLRDLQMHDPTDASSTRSSPRTSSGQELFELFQTLSNPTGTGDIVFCGKVIPRSIGEGNNDEVNDQYQNDDHLTLVGSSSFRLPERPFKRVIPMRSVTFSTSEKKLNITSLTSMSSKSRRMMFMFGPVKFLPEMEMSSIRKRRGRRAPSQMFPMSEVGDTAVTEKTVAGRHKNQRDAVKTLWRRACQNSVFERSLACLRF</sequence>
<evidence type="ECO:0000313" key="2">
    <source>
        <dbReference type="Proteomes" id="UP001055811"/>
    </source>
</evidence>
<accession>A0ACB9BHG2</accession>
<dbReference type="Proteomes" id="UP001055811">
    <property type="component" value="Linkage Group LG06"/>
</dbReference>
<reference evidence="1 2" key="2">
    <citation type="journal article" date="2022" name="Mol. Ecol. Resour.">
        <title>The genomes of chicory, endive, great burdock and yacon provide insights into Asteraceae paleo-polyploidization history and plant inulin production.</title>
        <authorList>
            <person name="Fan W."/>
            <person name="Wang S."/>
            <person name="Wang H."/>
            <person name="Wang A."/>
            <person name="Jiang F."/>
            <person name="Liu H."/>
            <person name="Zhao H."/>
            <person name="Xu D."/>
            <person name="Zhang Y."/>
        </authorList>
    </citation>
    <scope>NUCLEOTIDE SEQUENCE [LARGE SCALE GENOMIC DNA]</scope>
    <source>
        <strain evidence="2">cv. Punajuju</strain>
        <tissue evidence="1">Leaves</tissue>
    </source>
</reference>
<protein>
    <submittedName>
        <fullName evidence="1">Uncharacterized protein</fullName>
    </submittedName>
</protein>
<reference evidence="2" key="1">
    <citation type="journal article" date="2022" name="Mol. Ecol. Resour.">
        <title>The genomes of chicory, endive, great burdock and yacon provide insights into Asteraceae palaeo-polyploidization history and plant inulin production.</title>
        <authorList>
            <person name="Fan W."/>
            <person name="Wang S."/>
            <person name="Wang H."/>
            <person name="Wang A."/>
            <person name="Jiang F."/>
            <person name="Liu H."/>
            <person name="Zhao H."/>
            <person name="Xu D."/>
            <person name="Zhang Y."/>
        </authorList>
    </citation>
    <scope>NUCLEOTIDE SEQUENCE [LARGE SCALE GENOMIC DNA]</scope>
    <source>
        <strain evidence="2">cv. Punajuju</strain>
    </source>
</reference>
<name>A0ACB9BHG2_CICIN</name>
<evidence type="ECO:0000313" key="1">
    <source>
        <dbReference type="EMBL" id="KAI3721374.1"/>
    </source>
</evidence>
<dbReference type="EMBL" id="CM042014">
    <property type="protein sequence ID" value="KAI3721374.1"/>
    <property type="molecule type" value="Genomic_DNA"/>
</dbReference>
<gene>
    <name evidence="1" type="ORF">L2E82_32384</name>
</gene>
<keyword evidence="2" id="KW-1185">Reference proteome</keyword>
<comment type="caution">
    <text evidence="1">The sequence shown here is derived from an EMBL/GenBank/DDBJ whole genome shotgun (WGS) entry which is preliminary data.</text>
</comment>
<proteinExistence type="predicted"/>
<organism evidence="1 2">
    <name type="scientific">Cichorium intybus</name>
    <name type="common">Chicory</name>
    <dbReference type="NCBI Taxonomy" id="13427"/>
    <lineage>
        <taxon>Eukaryota</taxon>
        <taxon>Viridiplantae</taxon>
        <taxon>Streptophyta</taxon>
        <taxon>Embryophyta</taxon>
        <taxon>Tracheophyta</taxon>
        <taxon>Spermatophyta</taxon>
        <taxon>Magnoliopsida</taxon>
        <taxon>eudicotyledons</taxon>
        <taxon>Gunneridae</taxon>
        <taxon>Pentapetalae</taxon>
        <taxon>asterids</taxon>
        <taxon>campanulids</taxon>
        <taxon>Asterales</taxon>
        <taxon>Asteraceae</taxon>
        <taxon>Cichorioideae</taxon>
        <taxon>Cichorieae</taxon>
        <taxon>Cichoriinae</taxon>
        <taxon>Cichorium</taxon>
    </lineage>
</organism>